<keyword evidence="7" id="KW-1185">Reference proteome</keyword>
<dbReference type="Proteomes" id="UP000313645">
    <property type="component" value="Unassembled WGS sequence"/>
</dbReference>
<dbReference type="Pfam" id="PF00877">
    <property type="entry name" value="NLPC_P60"/>
    <property type="match status" value="1"/>
</dbReference>
<dbReference type="SUPFAM" id="SSF54001">
    <property type="entry name" value="Cysteine proteinases"/>
    <property type="match status" value="1"/>
</dbReference>
<gene>
    <name evidence="6" type="ORF">EZI54_17190</name>
</gene>
<keyword evidence="3" id="KW-0378">Hydrolase</keyword>
<sequence length="175" mass="19565">MARILYFSLFAGRCSAVPALFWLVLAALGLEGCASNTSLPRAPATPPDTVATSDTAARLWQVFERYEGTPYRYGGTDGDGFDCSGFIMTAYREGLDRLLPRTTDQMLAMGDVVPLNQIRPGDLVFFRIEGKDQHAGIYMGDERFIHASSSVGVTESRLDGYYWRDRYSQARRFDH</sequence>
<comment type="similarity">
    <text evidence="1">Belongs to the peptidase C40 family.</text>
</comment>
<evidence type="ECO:0000259" key="5">
    <source>
        <dbReference type="PROSITE" id="PS51935"/>
    </source>
</evidence>
<evidence type="ECO:0000256" key="4">
    <source>
        <dbReference type="ARBA" id="ARBA00022807"/>
    </source>
</evidence>
<keyword evidence="2" id="KW-0645">Protease</keyword>
<feature type="domain" description="NlpC/P60" evidence="5">
    <location>
        <begin position="53"/>
        <end position="174"/>
    </location>
</feature>
<comment type="caution">
    <text evidence="6">The sequence shown here is derived from an EMBL/GenBank/DDBJ whole genome shotgun (WGS) entry which is preliminary data.</text>
</comment>
<dbReference type="Gene3D" id="3.90.1720.10">
    <property type="entry name" value="endopeptidase domain like (from Nostoc punctiforme)"/>
    <property type="match status" value="1"/>
</dbReference>
<dbReference type="InterPro" id="IPR038765">
    <property type="entry name" value="Papain-like_cys_pep_sf"/>
</dbReference>
<dbReference type="InterPro" id="IPR000064">
    <property type="entry name" value="NLP_P60_dom"/>
</dbReference>
<evidence type="ECO:0000313" key="7">
    <source>
        <dbReference type="Proteomes" id="UP000313645"/>
    </source>
</evidence>
<evidence type="ECO:0000313" key="6">
    <source>
        <dbReference type="EMBL" id="TBW51260.1"/>
    </source>
</evidence>
<organism evidence="6 7">
    <name type="scientific">Marinobacter halodurans</name>
    <dbReference type="NCBI Taxonomy" id="2528979"/>
    <lineage>
        <taxon>Bacteria</taxon>
        <taxon>Pseudomonadati</taxon>
        <taxon>Pseudomonadota</taxon>
        <taxon>Gammaproteobacteria</taxon>
        <taxon>Pseudomonadales</taxon>
        <taxon>Marinobacteraceae</taxon>
        <taxon>Marinobacter</taxon>
    </lineage>
</organism>
<evidence type="ECO:0000256" key="1">
    <source>
        <dbReference type="ARBA" id="ARBA00007074"/>
    </source>
</evidence>
<dbReference type="PROSITE" id="PS51935">
    <property type="entry name" value="NLPC_P60"/>
    <property type="match status" value="1"/>
</dbReference>
<dbReference type="EMBL" id="SJDL01000031">
    <property type="protein sequence ID" value="TBW51260.1"/>
    <property type="molecule type" value="Genomic_DNA"/>
</dbReference>
<evidence type="ECO:0000256" key="3">
    <source>
        <dbReference type="ARBA" id="ARBA00022801"/>
    </source>
</evidence>
<dbReference type="InterPro" id="IPR051202">
    <property type="entry name" value="Peptidase_C40"/>
</dbReference>
<keyword evidence="4" id="KW-0788">Thiol protease</keyword>
<reference evidence="6 7" key="1">
    <citation type="submission" date="2019-02" db="EMBL/GenBank/DDBJ databases">
        <title>Marinobacter halodurans sp. nov., a marine bacterium isolated from sea tidal flat.</title>
        <authorList>
            <person name="Yoo Y."/>
            <person name="Lee D.W."/>
            <person name="Kim B.S."/>
            <person name="Kim J.-J."/>
        </authorList>
    </citation>
    <scope>NUCLEOTIDE SEQUENCE [LARGE SCALE GENOMIC DNA]</scope>
    <source>
        <strain evidence="6 7">YJ-S3-2</strain>
    </source>
</reference>
<proteinExistence type="inferred from homology"/>
<dbReference type="RefSeq" id="WP_131483115.1">
    <property type="nucleotide sequence ID" value="NZ_SJDL01000031.1"/>
</dbReference>
<dbReference type="PANTHER" id="PTHR47053:SF1">
    <property type="entry name" value="MUREIN DD-ENDOPEPTIDASE MEPH-RELATED"/>
    <property type="match status" value="1"/>
</dbReference>
<accession>A0ABY1ZGJ9</accession>
<dbReference type="PANTHER" id="PTHR47053">
    <property type="entry name" value="MUREIN DD-ENDOPEPTIDASE MEPH-RELATED"/>
    <property type="match status" value="1"/>
</dbReference>
<protein>
    <submittedName>
        <fullName evidence="6">NlpC/P60 family protein</fullName>
    </submittedName>
</protein>
<name>A0ABY1ZGJ9_9GAMM</name>
<evidence type="ECO:0000256" key="2">
    <source>
        <dbReference type="ARBA" id="ARBA00022670"/>
    </source>
</evidence>